<dbReference type="Pfam" id="PF02091">
    <property type="entry name" value="tRNA-synt_2e"/>
    <property type="match status" value="1"/>
</dbReference>
<dbReference type="HAMAP" id="MF_00254">
    <property type="entry name" value="Gly_tRNA_synth_alpha"/>
    <property type="match status" value="1"/>
</dbReference>
<dbReference type="InterPro" id="IPR015944">
    <property type="entry name" value="Gly-tRNA-synth_bsu"/>
</dbReference>
<keyword evidence="3 9" id="KW-0547">Nucleotide-binding</keyword>
<dbReference type="NCBIfam" id="TIGR00388">
    <property type="entry name" value="glyQ"/>
    <property type="match status" value="1"/>
</dbReference>
<gene>
    <name evidence="8" type="primary">glyQ</name>
    <name evidence="9" type="synonym">glyS</name>
    <name evidence="10" type="ORF">CA984_41430</name>
</gene>
<dbReference type="Gene3D" id="3.30.930.10">
    <property type="entry name" value="Bira Bifunctional Protein, Domain 2"/>
    <property type="match status" value="1"/>
</dbReference>
<dbReference type="AlphaFoldDB" id="A0A243QK58"/>
<dbReference type="EC" id="6.1.1.14" evidence="9"/>
<dbReference type="SUPFAM" id="SSF55681">
    <property type="entry name" value="Class II aaRS and biotin synthetases"/>
    <property type="match status" value="1"/>
</dbReference>
<dbReference type="SUPFAM" id="SSF109604">
    <property type="entry name" value="HD-domain/PDEase-like"/>
    <property type="match status" value="1"/>
</dbReference>
<keyword evidence="9" id="KW-0963">Cytoplasm</keyword>
<comment type="subcellular location">
    <subcellularLocation>
        <location evidence="9">Cytoplasm</location>
    </subcellularLocation>
</comment>
<evidence type="ECO:0000256" key="7">
    <source>
        <dbReference type="ARBA" id="ARBA00047937"/>
    </source>
</evidence>
<comment type="caution">
    <text evidence="10">The sequence shown here is derived from an EMBL/GenBank/DDBJ whole genome shotgun (WGS) entry which is preliminary data.</text>
</comment>
<accession>A0A243QK58</accession>
<dbReference type="PANTHER" id="PTHR30075:SF2">
    <property type="entry name" value="GLYCINE--TRNA LIGASE, CHLOROPLASTIC_MITOCHONDRIAL 2"/>
    <property type="match status" value="1"/>
</dbReference>
<comment type="subunit">
    <text evidence="9">Tetramer of two alpha and two beta subunits.</text>
</comment>
<dbReference type="GO" id="GO:0004820">
    <property type="term" value="F:glycine-tRNA ligase activity"/>
    <property type="evidence" value="ECO:0007669"/>
    <property type="project" value="UniProtKB-UniRule"/>
</dbReference>
<evidence type="ECO:0000256" key="2">
    <source>
        <dbReference type="ARBA" id="ARBA00022598"/>
    </source>
</evidence>
<dbReference type="PANTHER" id="PTHR30075">
    <property type="entry name" value="GLYCYL-TRNA SYNTHETASE"/>
    <property type="match status" value="1"/>
</dbReference>
<dbReference type="GO" id="GO:0005524">
    <property type="term" value="F:ATP binding"/>
    <property type="evidence" value="ECO:0007669"/>
    <property type="project" value="UniProtKB-UniRule"/>
</dbReference>
<evidence type="ECO:0000313" key="10">
    <source>
        <dbReference type="EMBL" id="OUC82094.1"/>
    </source>
</evidence>
<dbReference type="NCBIfam" id="TIGR00211">
    <property type="entry name" value="glyS"/>
    <property type="match status" value="1"/>
</dbReference>
<evidence type="ECO:0000256" key="9">
    <source>
        <dbReference type="HAMAP-Rule" id="MF_00255"/>
    </source>
</evidence>
<dbReference type="Proteomes" id="UP000194761">
    <property type="component" value="Unassembled WGS sequence"/>
</dbReference>
<evidence type="ECO:0000256" key="3">
    <source>
        <dbReference type="ARBA" id="ARBA00022741"/>
    </source>
</evidence>
<comment type="similarity">
    <text evidence="1 9">Belongs to the class-II aminoacyl-tRNA synthetase family.</text>
</comment>
<keyword evidence="5 9" id="KW-0648">Protein biosynthesis</keyword>
<name>A0A243QK58_9ACTN</name>
<dbReference type="HAMAP" id="MF_00255">
    <property type="entry name" value="Gly_tRNA_synth_beta"/>
    <property type="match status" value="1"/>
</dbReference>
<evidence type="ECO:0000256" key="4">
    <source>
        <dbReference type="ARBA" id="ARBA00022840"/>
    </source>
</evidence>
<keyword evidence="6 9" id="KW-0030">Aminoacyl-tRNA synthetase</keyword>
<evidence type="ECO:0000313" key="11">
    <source>
        <dbReference type="Proteomes" id="UP000194761"/>
    </source>
</evidence>
<dbReference type="InterPro" id="IPR045864">
    <property type="entry name" value="aa-tRNA-synth_II/BPL/LPL"/>
</dbReference>
<evidence type="ECO:0000256" key="8">
    <source>
        <dbReference type="HAMAP-Rule" id="MF_00254"/>
    </source>
</evidence>
<proteinExistence type="inferred from homology"/>
<dbReference type="NCBIfam" id="NF006827">
    <property type="entry name" value="PRK09348.1"/>
    <property type="match status" value="1"/>
</dbReference>
<reference evidence="10 11" key="1">
    <citation type="submission" date="2017-05" db="EMBL/GenBank/DDBJ databases">
        <title>Biotechnological potential of actinobacteria isolated from South African environments.</title>
        <authorList>
            <person name="Le Roes-Hill M."/>
            <person name="Prins A."/>
            <person name="Durrell K.A."/>
        </authorList>
    </citation>
    <scope>NUCLEOTIDE SEQUENCE [LARGE SCALE GENOMIC DNA]</scope>
    <source>
        <strain evidence="10">M26</strain>
    </source>
</reference>
<evidence type="ECO:0000256" key="6">
    <source>
        <dbReference type="ARBA" id="ARBA00023146"/>
    </source>
</evidence>
<dbReference type="EMBL" id="NGFP01000365">
    <property type="protein sequence ID" value="OUC82094.1"/>
    <property type="molecule type" value="Genomic_DNA"/>
</dbReference>
<comment type="catalytic activity">
    <reaction evidence="7 9">
        <text>tRNA(Gly) + glycine + ATP = glycyl-tRNA(Gly) + AMP + diphosphate</text>
        <dbReference type="Rhea" id="RHEA:16013"/>
        <dbReference type="Rhea" id="RHEA-COMP:9664"/>
        <dbReference type="Rhea" id="RHEA-COMP:9683"/>
        <dbReference type="ChEBI" id="CHEBI:30616"/>
        <dbReference type="ChEBI" id="CHEBI:33019"/>
        <dbReference type="ChEBI" id="CHEBI:57305"/>
        <dbReference type="ChEBI" id="CHEBI:78442"/>
        <dbReference type="ChEBI" id="CHEBI:78522"/>
        <dbReference type="ChEBI" id="CHEBI:456215"/>
        <dbReference type="EC" id="6.1.1.14"/>
    </reaction>
</comment>
<dbReference type="Pfam" id="PF02092">
    <property type="entry name" value="tRNA_synt_2f"/>
    <property type="match status" value="1"/>
</dbReference>
<evidence type="ECO:0000256" key="1">
    <source>
        <dbReference type="ARBA" id="ARBA00008226"/>
    </source>
</evidence>
<organism evidence="10 11">
    <name type="scientific">Streptosporangium minutum</name>
    <dbReference type="NCBI Taxonomy" id="569862"/>
    <lineage>
        <taxon>Bacteria</taxon>
        <taxon>Bacillati</taxon>
        <taxon>Actinomycetota</taxon>
        <taxon>Actinomycetes</taxon>
        <taxon>Streptosporangiales</taxon>
        <taxon>Streptosporangiaceae</taxon>
        <taxon>Streptosporangium</taxon>
    </lineage>
</organism>
<sequence length="991" mass="107377">MLTMQDALLALTRYWTEQGCMVVQPMNTEVGAGTLNPATALRVLGPEPWRVAYVEPSVRPDDSRYGDNPNRLQTHTQFQVILKPEPGDPQELYLGSLRALGIDIDRHDVRFVEDNWASPALGAWGLGWEVWLDGLEITQFTYFQQAGGMTLDPVSVEITYGMERIIMALQGVDHFKDIAYAPGISYGEAFGQAEYEMSRYYLDDADVTAQRGLFEAYAAEADRLVEARLPVPAHTYVLKCSQAFNVLDSRGAISTTERAQAFARMRRLAHSVAKLWVERRAELGYPLGGVDVPPAAAATAEGPRAGTDQTLAFEIGVEELPPAETTRAADAVRQALTEKLAATRLRHGSVTVMSSPRRIVALVEDIAPREDDDEQTVRGPRLSAAYDADGAPTRAAQGFARGQGIDVAELAPLSAGGGEYVGYVKHVPGRPAGEVLATILPEIVTGLRAEKNMRWRSPGLSYSRPIRWITALLGAEVVPFTVADLASGRSSRVHRTAAEPVITLGTATGYVETLRRHAIEPDAAVRRDDIVAQAARLAESAGGRVDFEAESALVDEVTNLVEAPVAILGTFDEKYLELPAAILTTVMKKHQRYFPVLDGDGRLLNRFVTIANGECDHDAVRAGNGAVLRARYEDAGFFWRNDLATPLAEMKGRLARLTFETRLGSVAERAERVDAIASDLAARVRLDGDDAETLRRAGRLAKFDLGSELVIELSSLAGVMAREYARQAGEPDAVAEALYEMELPRQAGDALPRSRPGALLALADRFDLLAGLFAIGSEPTGSSDPFGLRRAALGVINILRAHPGLEGLTLREALAIAASHQPVPTDARLPGQVLDFVRRRFEQLMLEQGHPAANIRAVAGLVDSPVRAERTLDHLAALSGTPDFQELEAAVQRIRRIIPAGATPGYDPALFDSPAEEALATALEKAHAGLRGEGDLRRFAAEAAVVVHPVTVFFDEVLVMADDPAVRANRLGLLAAVHDLADGYLDWKELS</sequence>
<dbReference type="PRINTS" id="PR01044">
    <property type="entry name" value="TRNASYNTHGA"/>
</dbReference>
<evidence type="ECO:0000256" key="5">
    <source>
        <dbReference type="ARBA" id="ARBA00022917"/>
    </source>
</evidence>
<dbReference type="NCBIfam" id="NF011499">
    <property type="entry name" value="PRK14908.1"/>
    <property type="match status" value="1"/>
</dbReference>
<keyword evidence="11" id="KW-1185">Reference proteome</keyword>
<protein>
    <recommendedName>
        <fullName evidence="8 9">Multifunctional fusion protein</fullName>
    </recommendedName>
    <domain>
        <recommendedName>
            <fullName evidence="9">Glycine--tRNA ligase beta subunit</fullName>
            <ecNumber evidence="9">6.1.1.14</ecNumber>
        </recommendedName>
        <alternativeName>
            <fullName evidence="9">Glycyl-tRNA synthetase beta subunit</fullName>
            <shortName evidence="9">GlyRS</shortName>
        </alternativeName>
    </domain>
    <domain>
        <recommendedName>
            <fullName evidence="8">Glycine--tRNA ligase alpha subunit</fullName>
        </recommendedName>
        <alternativeName>
            <fullName evidence="8">Glycyl-tRNA synthetase alpha subunit</fullName>
        </alternativeName>
    </domain>
</protein>
<dbReference type="InterPro" id="IPR006194">
    <property type="entry name" value="Gly-tRNA-synth_heterodimer"/>
</dbReference>
<dbReference type="GO" id="GO:0005829">
    <property type="term" value="C:cytosol"/>
    <property type="evidence" value="ECO:0007669"/>
    <property type="project" value="TreeGrafter"/>
</dbReference>
<dbReference type="PROSITE" id="PS50861">
    <property type="entry name" value="AA_TRNA_LIGASE_II_GLYAB"/>
    <property type="match status" value="2"/>
</dbReference>
<keyword evidence="2 9" id="KW-0436">Ligase</keyword>
<dbReference type="Gene3D" id="1.20.58.180">
    <property type="entry name" value="Class II aaRS and biotin synthetases, domain 2"/>
    <property type="match status" value="1"/>
</dbReference>
<dbReference type="GO" id="GO:0006426">
    <property type="term" value="P:glycyl-tRNA aminoacylation"/>
    <property type="evidence" value="ECO:0007669"/>
    <property type="project" value="UniProtKB-UniRule"/>
</dbReference>
<keyword evidence="4 9" id="KW-0067">ATP-binding</keyword>
<dbReference type="InterPro" id="IPR002310">
    <property type="entry name" value="Gly-tRNA_ligase_asu"/>
</dbReference>
<dbReference type="FunFam" id="3.30.930.10:FF:000006">
    <property type="entry name" value="Glycine--tRNA ligase alpha subunit"/>
    <property type="match status" value="1"/>
</dbReference>